<dbReference type="Pfam" id="PF19889">
    <property type="entry name" value="DUF6362"/>
    <property type="match status" value="1"/>
</dbReference>
<evidence type="ECO:0000313" key="3">
    <source>
        <dbReference type="Proteomes" id="UP000011971"/>
    </source>
</evidence>
<proteinExistence type="predicted"/>
<organism evidence="2 3">
    <name type="scientific">Brucella intermedia M86</name>
    <dbReference type="NCBI Taxonomy" id="1234597"/>
    <lineage>
        <taxon>Bacteria</taxon>
        <taxon>Pseudomonadati</taxon>
        <taxon>Pseudomonadota</taxon>
        <taxon>Alphaproteobacteria</taxon>
        <taxon>Hyphomicrobiales</taxon>
        <taxon>Brucellaceae</taxon>
        <taxon>Brucella/Ochrobactrum group</taxon>
        <taxon>Brucella</taxon>
    </lineage>
</organism>
<dbReference type="EMBL" id="AOGE01000005">
    <property type="protein sequence ID" value="ELT50983.1"/>
    <property type="molecule type" value="Genomic_DNA"/>
</dbReference>
<accession>M5JSK4</accession>
<dbReference type="PATRIC" id="fig|1234597.4.peg.261"/>
<comment type="caution">
    <text evidence="2">The sequence shown here is derived from an EMBL/GenBank/DDBJ whole genome shotgun (WGS) entry which is preliminary data.</text>
</comment>
<protein>
    <recommendedName>
        <fullName evidence="1">DUF6362 domain-containing protein</fullName>
    </recommendedName>
</protein>
<sequence>MTGKMQFRDEYEDRCDIGTIQHDFNDLWVPKIVDQRLTEAAKIVLRATGPTGPRGDGNVWPLFQREFSDWYDTVKDEFGNVIGHVQTAQPEKPRFNISSRKISRMEQAILWPMTYLKDYDGPRRVLSVYLRCKAYRKPFSQVCKRLGWPRATAYRARDKALSLIAQGLNADGVPLD</sequence>
<dbReference type="InterPro" id="IPR045942">
    <property type="entry name" value="DUF6362"/>
</dbReference>
<reference evidence="2 3" key="1">
    <citation type="journal article" date="2013" name="Gut Pathog.">
        <title>Draft genome of Ochrobactrum intermedium strain M86 isolated from non-ulcer dyspeptic individual from India.</title>
        <authorList>
            <person name="Kulkarni G."/>
            <person name="Dhotre D."/>
            <person name="Dharne M."/>
            <person name="Shetty S."/>
            <person name="Chowdhury S."/>
            <person name="Misra V."/>
            <person name="Misra S."/>
            <person name="Patole M."/>
            <person name="Shouche Y."/>
        </authorList>
    </citation>
    <scope>NUCLEOTIDE SEQUENCE [LARGE SCALE GENOMIC DNA]</scope>
    <source>
        <strain evidence="2 3">M86</strain>
    </source>
</reference>
<dbReference type="AlphaFoldDB" id="M5JSK4"/>
<evidence type="ECO:0000259" key="1">
    <source>
        <dbReference type="Pfam" id="PF19889"/>
    </source>
</evidence>
<evidence type="ECO:0000313" key="2">
    <source>
        <dbReference type="EMBL" id="ELT50983.1"/>
    </source>
</evidence>
<dbReference type="RefSeq" id="WP_006470375.1">
    <property type="nucleotide sequence ID" value="NZ_AOGE01000005.1"/>
</dbReference>
<gene>
    <name evidence="2" type="ORF">D584_01278</name>
</gene>
<name>M5JSK4_9HYPH</name>
<dbReference type="Proteomes" id="UP000011971">
    <property type="component" value="Unassembled WGS sequence"/>
</dbReference>
<feature type="domain" description="DUF6362" evidence="1">
    <location>
        <begin position="64"/>
        <end position="164"/>
    </location>
</feature>